<feature type="compositionally biased region" description="Basic residues" evidence="17">
    <location>
        <begin position="870"/>
        <end position="882"/>
    </location>
</feature>
<protein>
    <recommendedName>
        <fullName evidence="16">Ribonuclease E</fullName>
        <ecNumber evidence="15">3.1.26.12</ecNumber>
    </recommendedName>
</protein>
<evidence type="ECO:0000256" key="9">
    <source>
        <dbReference type="ARBA" id="ARBA00022723"/>
    </source>
</evidence>
<evidence type="ECO:0000256" key="13">
    <source>
        <dbReference type="ARBA" id="ARBA00022884"/>
    </source>
</evidence>
<feature type="compositionally biased region" description="Basic residues" evidence="17">
    <location>
        <begin position="946"/>
        <end position="955"/>
    </location>
</feature>
<keyword evidence="12" id="KW-0460">Magnesium</keyword>
<feature type="compositionally biased region" description="Basic residues" evidence="17">
    <location>
        <begin position="1079"/>
        <end position="1094"/>
    </location>
</feature>
<dbReference type="FunFam" id="2.40.50.140:FF:000066">
    <property type="entry name" value="Ribonuclease E"/>
    <property type="match status" value="1"/>
</dbReference>
<dbReference type="InterPro" id="IPR012340">
    <property type="entry name" value="NA-bd_OB-fold"/>
</dbReference>
<accession>A0A3D4T1W9</accession>
<comment type="cofactor">
    <cofactor evidence="2">
        <name>Zn(2+)</name>
        <dbReference type="ChEBI" id="CHEBI:29105"/>
    </cofactor>
</comment>
<feature type="compositionally biased region" description="Basic residues" evidence="17">
    <location>
        <begin position="7"/>
        <end position="19"/>
    </location>
</feature>
<evidence type="ECO:0000313" key="20">
    <source>
        <dbReference type="Proteomes" id="UP000261739"/>
    </source>
</evidence>
<dbReference type="GO" id="GO:0006397">
    <property type="term" value="P:mRNA processing"/>
    <property type="evidence" value="ECO:0007669"/>
    <property type="project" value="UniProtKB-KW"/>
</dbReference>
<dbReference type="GO" id="GO:0006364">
    <property type="term" value="P:rRNA processing"/>
    <property type="evidence" value="ECO:0007669"/>
    <property type="project" value="UniProtKB-KW"/>
</dbReference>
<evidence type="ECO:0000256" key="15">
    <source>
        <dbReference type="ARBA" id="ARBA00066879"/>
    </source>
</evidence>
<feature type="compositionally biased region" description="Basic and acidic residues" evidence="17">
    <location>
        <begin position="781"/>
        <end position="825"/>
    </location>
</feature>
<feature type="compositionally biased region" description="Low complexity" evidence="17">
    <location>
        <begin position="177"/>
        <end position="194"/>
    </location>
</feature>
<proteinExistence type="inferred from homology"/>
<dbReference type="STRING" id="863239.GCA_000213935_00750"/>
<evidence type="ECO:0000256" key="3">
    <source>
        <dbReference type="ARBA" id="ARBA00004496"/>
    </source>
</evidence>
<evidence type="ECO:0000256" key="6">
    <source>
        <dbReference type="ARBA" id="ARBA00022552"/>
    </source>
</evidence>
<keyword evidence="13" id="KW-0694">RNA-binding</keyword>
<gene>
    <name evidence="19" type="ORF">DIW82_12260</name>
</gene>
<feature type="compositionally biased region" description="Polar residues" evidence="17">
    <location>
        <begin position="1055"/>
        <end position="1070"/>
    </location>
</feature>
<feature type="compositionally biased region" description="Low complexity" evidence="17">
    <location>
        <begin position="80"/>
        <end position="109"/>
    </location>
</feature>
<dbReference type="Pfam" id="PF10150">
    <property type="entry name" value="RNase_E_G"/>
    <property type="match status" value="1"/>
</dbReference>
<evidence type="ECO:0000256" key="2">
    <source>
        <dbReference type="ARBA" id="ARBA00001947"/>
    </source>
</evidence>
<dbReference type="GO" id="GO:0008033">
    <property type="term" value="P:tRNA processing"/>
    <property type="evidence" value="ECO:0007669"/>
    <property type="project" value="UniProtKB-KW"/>
</dbReference>
<evidence type="ECO:0000259" key="18">
    <source>
        <dbReference type="PROSITE" id="PS50126"/>
    </source>
</evidence>
<evidence type="ECO:0000313" key="19">
    <source>
        <dbReference type="EMBL" id="HCT15518.1"/>
    </source>
</evidence>
<dbReference type="InterPro" id="IPR004659">
    <property type="entry name" value="RNase_E/G"/>
</dbReference>
<dbReference type="InterPro" id="IPR003029">
    <property type="entry name" value="S1_domain"/>
</dbReference>
<comment type="similarity">
    <text evidence="4">Belongs to the RNase E/G family.</text>
</comment>
<sequence length="1094" mass="119121">KTAAKKAPAKKAPAKKVAAKKAPAGKNAPEPAADAVTVASAEEETAPAPAKKAAAKKAAAGKTTAKKTAAKKTTDSSPQPVEAVEFVEPVAVTGPDVAEQAQAEAQEQQDTAKKTGGRRSRRSRRTRAAQDAPAVSETETPAEPAPEKTGGKKAPKKTGQKLAQKEAPKEAQEKSQAPAESAENGSAAAEAPARVVRRRVIRRVGSRTAASDAELLRRRRAEQNGAAGKNGQSGKPGKAAKAGADDRSDSTADHDSGRRRGRRGRRGAGRGRGVPQDTTPATPQHNGRTGNATPASADSAPRRVTADGVEIVDEPVKLKGSTRLASKRLWRQEQNQEKSKVVSRAEFKAHRENLYREMVVRDSERSDHPGTTTQVALTEDGQLVEHFVTSDTQSSTIGNIYLGRVQNVLASMEAAFIDIGTGRNAVLYASEVNWHSPHLHSKNRKIEQALKNGDQVLVQVIKDPIGHKGARLTNRISFAGRFLVYLPGGKTHGISRRLPEGERKRLKKILTDVVPSDGGTIIRTAAEGVSEEMIAEDVDRLDRRWTDIQAREEKARNRKGTKPETMYEEPNMLVKVIRDIFTEDINELVVDGEKSWQVVRDYVHRMAPDLEDRLVTYDPAKHDGKDVFADRKIDEQLTKALSRKVWLPSGGYLIIDPTEAMTVIDVNTGKFTGSGGNLEATVTSNNLEAAEEIVRQMRLRDMGGMIVVDFIDMVLPENRELVLRRLTENLAFDRTRHKVSEVTSLGLVQMTRKRLGTGLLDTYSTVCEHCEGRGIILHDDPVEHSDEEIDRTVNDGRRDHNGRSERRQAKEQAELKARYEKAREDADGEAVEVVTEHKADLPAAVAEPTAEQVAEPEAEPVAETEAATGQRRRRRVVRRIHGQHHEDTAEQATQEQEPAQDDLSDIAASAIAHAGEIDPEEPTGADYVADQPTDTPVTAARTQTRRDRRGRRRVVRTTTQPETQATAPTTRETDAETVAESATEPVAEPVAEPESPAGPRGSYAAAKAEFDASPRRRRRTRGSSRSDVPPQPEDYLVVEETPAAPADEAAPSRGARQQEQATQSAGTSAGRSGGDAPHRGGRRGGRRRVVRRSH</sequence>
<dbReference type="PANTHER" id="PTHR30001:SF0">
    <property type="entry name" value="RIBONUCLEASE G"/>
    <property type="match status" value="1"/>
</dbReference>
<feature type="region of interest" description="Disordered" evidence="17">
    <location>
        <begin position="841"/>
        <end position="1094"/>
    </location>
</feature>
<evidence type="ECO:0000256" key="4">
    <source>
        <dbReference type="ARBA" id="ARBA00005522"/>
    </source>
</evidence>
<dbReference type="EC" id="3.1.26.12" evidence="15"/>
<dbReference type="SUPFAM" id="SSF50249">
    <property type="entry name" value="Nucleic acid-binding proteins"/>
    <property type="match status" value="1"/>
</dbReference>
<feature type="region of interest" description="Disordered" evidence="17">
    <location>
        <begin position="781"/>
        <end position="828"/>
    </location>
</feature>
<dbReference type="SMART" id="SM00316">
    <property type="entry name" value="S1"/>
    <property type="match status" value="1"/>
</dbReference>
<evidence type="ECO:0000256" key="16">
    <source>
        <dbReference type="ARBA" id="ARBA00072999"/>
    </source>
</evidence>
<feature type="compositionally biased region" description="Low complexity" evidence="17">
    <location>
        <begin position="233"/>
        <end position="242"/>
    </location>
</feature>
<comment type="catalytic activity">
    <reaction evidence="14">
        <text>Endonucleolytic cleavage of single-stranded RNA in A- and U-rich regions.</text>
        <dbReference type="EC" id="3.1.26.12"/>
    </reaction>
</comment>
<keyword evidence="8" id="KW-0819">tRNA processing</keyword>
<evidence type="ECO:0000256" key="8">
    <source>
        <dbReference type="ARBA" id="ARBA00022694"/>
    </source>
</evidence>
<dbReference type="Proteomes" id="UP000261739">
    <property type="component" value="Unassembled WGS sequence"/>
</dbReference>
<feature type="compositionally biased region" description="Low complexity" evidence="17">
    <location>
        <begin position="956"/>
        <end position="997"/>
    </location>
</feature>
<feature type="domain" description="S1 motif" evidence="18">
    <location>
        <begin position="398"/>
        <end position="475"/>
    </location>
</feature>
<feature type="region of interest" description="Disordered" evidence="17">
    <location>
        <begin position="1"/>
        <end position="307"/>
    </location>
</feature>
<evidence type="ECO:0000256" key="5">
    <source>
        <dbReference type="ARBA" id="ARBA00022490"/>
    </source>
</evidence>
<feature type="compositionally biased region" description="Basic residues" evidence="17">
    <location>
        <begin position="259"/>
        <end position="269"/>
    </location>
</feature>
<keyword evidence="5" id="KW-0963">Cytoplasm</keyword>
<feature type="compositionally biased region" description="Low complexity" evidence="17">
    <location>
        <begin position="20"/>
        <end position="63"/>
    </location>
</feature>
<feature type="compositionally biased region" description="Low complexity" evidence="17">
    <location>
        <begin position="905"/>
        <end position="914"/>
    </location>
</feature>
<comment type="cofactor">
    <cofactor evidence="1">
        <name>Mg(2+)</name>
        <dbReference type="ChEBI" id="CHEBI:18420"/>
    </cofactor>
</comment>
<evidence type="ECO:0000256" key="10">
    <source>
        <dbReference type="ARBA" id="ARBA00022801"/>
    </source>
</evidence>
<evidence type="ECO:0000256" key="17">
    <source>
        <dbReference type="SAM" id="MobiDB-lite"/>
    </source>
</evidence>
<dbReference type="GO" id="GO:0008995">
    <property type="term" value="F:ribonuclease E activity"/>
    <property type="evidence" value="ECO:0007669"/>
    <property type="project" value="UniProtKB-EC"/>
</dbReference>
<dbReference type="InterPro" id="IPR019307">
    <property type="entry name" value="RNA-bd_AU-1/RNase_E/G"/>
</dbReference>
<feature type="non-terminal residue" evidence="19">
    <location>
        <position position="1"/>
    </location>
</feature>
<evidence type="ECO:0000256" key="1">
    <source>
        <dbReference type="ARBA" id="ARBA00001946"/>
    </source>
</evidence>
<dbReference type="GO" id="GO:0046872">
    <property type="term" value="F:metal ion binding"/>
    <property type="evidence" value="ECO:0007669"/>
    <property type="project" value="UniProtKB-KW"/>
</dbReference>
<feature type="compositionally biased region" description="Basic and acidic residues" evidence="17">
    <location>
        <begin position="243"/>
        <end position="258"/>
    </location>
</feature>
<evidence type="ECO:0000256" key="12">
    <source>
        <dbReference type="ARBA" id="ARBA00022842"/>
    </source>
</evidence>
<evidence type="ECO:0000256" key="7">
    <source>
        <dbReference type="ARBA" id="ARBA00022664"/>
    </source>
</evidence>
<feature type="compositionally biased region" description="Basic residues" evidence="17">
    <location>
        <begin position="195"/>
        <end position="205"/>
    </location>
</feature>
<feature type="compositionally biased region" description="Basic and acidic residues" evidence="17">
    <location>
        <begin position="163"/>
        <end position="173"/>
    </location>
</feature>
<dbReference type="Gene3D" id="2.40.50.140">
    <property type="entry name" value="Nucleic acid-binding proteins"/>
    <property type="match status" value="1"/>
</dbReference>
<name>A0A3D4T1W9_9CORY</name>
<keyword evidence="10" id="KW-0378">Hydrolase</keyword>
<keyword evidence="9" id="KW-0479">Metal-binding</keyword>
<evidence type="ECO:0000256" key="14">
    <source>
        <dbReference type="ARBA" id="ARBA00050524"/>
    </source>
</evidence>
<comment type="subcellular location">
    <subcellularLocation>
        <location evidence="3">Cytoplasm</location>
    </subcellularLocation>
</comment>
<keyword evidence="11" id="KW-0862">Zinc</keyword>
<comment type="caution">
    <text evidence="19">The sequence shown here is derived from an EMBL/GenBank/DDBJ whole genome shotgun (WGS) entry which is preliminary data.</text>
</comment>
<dbReference type="PROSITE" id="PS50126">
    <property type="entry name" value="S1"/>
    <property type="match status" value="1"/>
</dbReference>
<feature type="compositionally biased region" description="Low complexity" evidence="17">
    <location>
        <begin position="132"/>
        <end position="142"/>
    </location>
</feature>
<organism evidence="19 20">
    <name type="scientific">Corynebacterium nuruki</name>
    <dbReference type="NCBI Taxonomy" id="1032851"/>
    <lineage>
        <taxon>Bacteria</taxon>
        <taxon>Bacillati</taxon>
        <taxon>Actinomycetota</taxon>
        <taxon>Actinomycetes</taxon>
        <taxon>Mycobacteriales</taxon>
        <taxon>Corynebacteriaceae</taxon>
        <taxon>Corynebacterium</taxon>
    </lineage>
</organism>
<keyword evidence="7" id="KW-0507">mRNA processing</keyword>
<feature type="compositionally biased region" description="Basic residues" evidence="17">
    <location>
        <begin position="115"/>
        <end position="127"/>
    </location>
</feature>
<keyword evidence="6" id="KW-0698">rRNA processing</keyword>
<evidence type="ECO:0000256" key="11">
    <source>
        <dbReference type="ARBA" id="ARBA00022833"/>
    </source>
</evidence>
<dbReference type="GO" id="GO:0003723">
    <property type="term" value="F:RNA binding"/>
    <property type="evidence" value="ECO:0007669"/>
    <property type="project" value="UniProtKB-KW"/>
</dbReference>
<reference evidence="19 20" key="1">
    <citation type="journal article" date="2018" name="Nat. Biotechnol.">
        <title>A standardized bacterial taxonomy based on genome phylogeny substantially revises the tree of life.</title>
        <authorList>
            <person name="Parks D.H."/>
            <person name="Chuvochina M."/>
            <person name="Waite D.W."/>
            <person name="Rinke C."/>
            <person name="Skarshewski A."/>
            <person name="Chaumeil P.A."/>
            <person name="Hugenholtz P."/>
        </authorList>
    </citation>
    <scope>NUCLEOTIDE SEQUENCE [LARGE SCALE GENOMIC DNA]</scope>
    <source>
        <strain evidence="19">UBA11247</strain>
    </source>
</reference>
<dbReference type="EMBL" id="DQID01000310">
    <property type="protein sequence ID" value="HCT15518.1"/>
    <property type="molecule type" value="Genomic_DNA"/>
</dbReference>
<feature type="compositionally biased region" description="Low complexity" evidence="17">
    <location>
        <begin position="1039"/>
        <end position="1051"/>
    </location>
</feature>
<dbReference type="PANTHER" id="PTHR30001">
    <property type="entry name" value="RIBONUCLEASE"/>
    <property type="match status" value="1"/>
</dbReference>
<dbReference type="GO" id="GO:0005737">
    <property type="term" value="C:cytoplasm"/>
    <property type="evidence" value="ECO:0007669"/>
    <property type="project" value="UniProtKB-SubCell"/>
</dbReference>
<dbReference type="CDD" id="cd04453">
    <property type="entry name" value="S1_RNase_E"/>
    <property type="match status" value="1"/>
</dbReference>
<feature type="compositionally biased region" description="Polar residues" evidence="17">
    <location>
        <begin position="276"/>
        <end position="296"/>
    </location>
</feature>
<dbReference type="AlphaFoldDB" id="A0A3D4T1W9"/>
<feature type="compositionally biased region" description="Low complexity" evidence="17">
    <location>
        <begin position="843"/>
        <end position="853"/>
    </location>
</feature>
<dbReference type="NCBIfam" id="TIGR00757">
    <property type="entry name" value="RNaseEG"/>
    <property type="match status" value="1"/>
</dbReference>